<evidence type="ECO:0000313" key="2">
    <source>
        <dbReference type="Proteomes" id="UP000000238"/>
    </source>
</evidence>
<organism evidence="1 2">
    <name type="scientific">Hahella chejuensis (strain KCTC 2396)</name>
    <dbReference type="NCBI Taxonomy" id="349521"/>
    <lineage>
        <taxon>Bacteria</taxon>
        <taxon>Pseudomonadati</taxon>
        <taxon>Pseudomonadota</taxon>
        <taxon>Gammaproteobacteria</taxon>
        <taxon>Oceanospirillales</taxon>
        <taxon>Hahellaceae</taxon>
        <taxon>Hahella</taxon>
    </lineage>
</organism>
<dbReference type="KEGG" id="hch:HCH_03742"/>
<reference evidence="1 2" key="1">
    <citation type="journal article" date="2005" name="Nucleic Acids Res.">
        <title>Genomic blueprint of Hahella chejuensis, a marine microbe producing an algicidal agent.</title>
        <authorList>
            <person name="Jeong H."/>
            <person name="Yim J.H."/>
            <person name="Lee C."/>
            <person name="Choi S.-H."/>
            <person name="Park Y.K."/>
            <person name="Yoon S.H."/>
            <person name="Hur C.-G."/>
            <person name="Kang H.-Y."/>
            <person name="Kim D."/>
            <person name="Lee H.H."/>
            <person name="Park K.H."/>
            <person name="Park S.-H."/>
            <person name="Park H.-S."/>
            <person name="Lee H.K."/>
            <person name="Oh T.K."/>
            <person name="Kim J.F."/>
        </authorList>
    </citation>
    <scope>NUCLEOTIDE SEQUENCE [LARGE SCALE GENOMIC DNA]</scope>
    <source>
        <strain evidence="1 2">KCTC 2396</strain>
    </source>
</reference>
<dbReference type="HOGENOM" id="CLU_3184360_0_0_6"/>
<gene>
    <name evidence="1" type="ordered locus">HCH_03742</name>
</gene>
<sequence>MILRRKNPINGSLFMQLSVVQQWAPLPHLYPHGFSRNGEKKFNPYK</sequence>
<dbReference type="Proteomes" id="UP000000238">
    <property type="component" value="Chromosome"/>
</dbReference>
<evidence type="ECO:0000313" key="1">
    <source>
        <dbReference type="EMBL" id="ABC30476.1"/>
    </source>
</evidence>
<protein>
    <submittedName>
        <fullName evidence="1">Uncharacterized protein</fullName>
    </submittedName>
</protein>
<keyword evidence="2" id="KW-1185">Reference proteome</keyword>
<proteinExistence type="predicted"/>
<dbReference type="EMBL" id="CP000155">
    <property type="protein sequence ID" value="ABC30476.1"/>
    <property type="molecule type" value="Genomic_DNA"/>
</dbReference>
<name>Q2SFU8_HAHCH</name>
<accession>Q2SFU8</accession>
<dbReference type="AlphaFoldDB" id="Q2SFU8"/>